<name>A0AAD5W3U7_9AGAR</name>
<feature type="transmembrane region" description="Helical" evidence="2">
    <location>
        <begin position="272"/>
        <end position="291"/>
    </location>
</feature>
<dbReference type="EMBL" id="JANIEX010000130">
    <property type="protein sequence ID" value="KAJ3572730.1"/>
    <property type="molecule type" value="Genomic_DNA"/>
</dbReference>
<dbReference type="AlphaFoldDB" id="A0AAD5W3U7"/>
<evidence type="ECO:0000256" key="2">
    <source>
        <dbReference type="SAM" id="Phobius"/>
    </source>
</evidence>
<feature type="transmembrane region" description="Helical" evidence="2">
    <location>
        <begin position="243"/>
        <end position="260"/>
    </location>
</feature>
<feature type="transmembrane region" description="Helical" evidence="2">
    <location>
        <begin position="56"/>
        <end position="82"/>
    </location>
</feature>
<reference evidence="3" key="1">
    <citation type="submission" date="2022-07" db="EMBL/GenBank/DDBJ databases">
        <title>Genome Sequence of Leucocoprinus birnbaumii.</title>
        <authorList>
            <person name="Buettner E."/>
        </authorList>
    </citation>
    <scope>NUCLEOTIDE SEQUENCE</scope>
    <source>
        <strain evidence="3">VT141</strain>
    </source>
</reference>
<sequence>MIPLPEPTAGLPSSLSASSRTATLLNAHAAFNLVTRANPNAWTQPYTITRGDFRPIVAAVLAETLLYGIHLVLYVFSSSVLLRAHRRKMRTRISNARLYNRDYVYDNGQDRPPSNASGNNPTHTPTRGSTVSSAQQLNRRSCAAISSILILRRIRARIQALTISLSLMSFFATTIMFILATADIGVSYSALLNRYSDFVDEKEDTTALLNMVYPKFLIHLVNNVIADILLITRCYIIWSYNRILGYTAVFLLVVGTGFVSEATTSPKLKVVIGPYIFVVFFLNLLLTLLTAEWSWGSGEDMVDCERGRKDDGKAGYKAV</sequence>
<feature type="transmembrane region" description="Helical" evidence="2">
    <location>
        <begin position="216"/>
        <end position="236"/>
    </location>
</feature>
<dbReference type="Proteomes" id="UP001213000">
    <property type="component" value="Unassembled WGS sequence"/>
</dbReference>
<keyword evidence="2" id="KW-1133">Transmembrane helix</keyword>
<keyword evidence="2" id="KW-0472">Membrane</keyword>
<evidence type="ECO:0000256" key="1">
    <source>
        <dbReference type="SAM" id="MobiDB-lite"/>
    </source>
</evidence>
<accession>A0AAD5W3U7</accession>
<feature type="compositionally biased region" description="Polar residues" evidence="1">
    <location>
        <begin position="112"/>
        <end position="135"/>
    </location>
</feature>
<gene>
    <name evidence="3" type="ORF">NP233_g2885</name>
</gene>
<evidence type="ECO:0000313" key="4">
    <source>
        <dbReference type="Proteomes" id="UP001213000"/>
    </source>
</evidence>
<organism evidence="3 4">
    <name type="scientific">Leucocoprinus birnbaumii</name>
    <dbReference type="NCBI Taxonomy" id="56174"/>
    <lineage>
        <taxon>Eukaryota</taxon>
        <taxon>Fungi</taxon>
        <taxon>Dikarya</taxon>
        <taxon>Basidiomycota</taxon>
        <taxon>Agaricomycotina</taxon>
        <taxon>Agaricomycetes</taxon>
        <taxon>Agaricomycetidae</taxon>
        <taxon>Agaricales</taxon>
        <taxon>Agaricineae</taxon>
        <taxon>Agaricaceae</taxon>
        <taxon>Leucocoprinus</taxon>
    </lineage>
</organism>
<keyword evidence="4" id="KW-1185">Reference proteome</keyword>
<comment type="caution">
    <text evidence="3">The sequence shown here is derived from an EMBL/GenBank/DDBJ whole genome shotgun (WGS) entry which is preliminary data.</text>
</comment>
<feature type="transmembrane region" description="Helical" evidence="2">
    <location>
        <begin position="160"/>
        <end position="182"/>
    </location>
</feature>
<protein>
    <submittedName>
        <fullName evidence="3">Uncharacterized protein</fullName>
    </submittedName>
</protein>
<feature type="region of interest" description="Disordered" evidence="1">
    <location>
        <begin position="104"/>
        <end position="135"/>
    </location>
</feature>
<keyword evidence="2" id="KW-0812">Transmembrane</keyword>
<proteinExistence type="predicted"/>
<evidence type="ECO:0000313" key="3">
    <source>
        <dbReference type="EMBL" id="KAJ3572730.1"/>
    </source>
</evidence>